<organism evidence="3 4">
    <name type="scientific">Veronia nyctiphanis</name>
    <dbReference type="NCBI Taxonomy" id="1278244"/>
    <lineage>
        <taxon>Bacteria</taxon>
        <taxon>Pseudomonadati</taxon>
        <taxon>Pseudomonadota</taxon>
        <taxon>Gammaproteobacteria</taxon>
        <taxon>Vibrionales</taxon>
        <taxon>Vibrionaceae</taxon>
        <taxon>Veronia</taxon>
    </lineage>
</organism>
<dbReference type="EMBL" id="PEIB01000004">
    <property type="protein sequence ID" value="RXJ74019.1"/>
    <property type="molecule type" value="Genomic_DNA"/>
</dbReference>
<dbReference type="PROSITE" id="PS51318">
    <property type="entry name" value="TAT"/>
    <property type="match status" value="1"/>
</dbReference>
<dbReference type="PANTHER" id="PTHR43737">
    <property type="entry name" value="BLL7424 PROTEIN"/>
    <property type="match status" value="1"/>
</dbReference>
<evidence type="ECO:0000313" key="4">
    <source>
        <dbReference type="Proteomes" id="UP000290287"/>
    </source>
</evidence>
<feature type="signal peptide" evidence="2">
    <location>
        <begin position="1"/>
        <end position="27"/>
    </location>
</feature>
<evidence type="ECO:0000313" key="3">
    <source>
        <dbReference type="EMBL" id="RXJ74019.1"/>
    </source>
</evidence>
<keyword evidence="4" id="KW-1185">Reference proteome</keyword>
<protein>
    <recommendedName>
        <fullName evidence="5">DUF1501 domain-containing protein</fullName>
    </recommendedName>
</protein>
<reference evidence="3 4" key="1">
    <citation type="submission" date="2017-10" db="EMBL/GenBank/DDBJ databases">
        <title>Nyctiphanis sp. nov., isolated from the stomach of the euphausiid Nyctiphanes simplex (Hansen, 1911) in the Gulf of California.</title>
        <authorList>
            <person name="Gomez-Gil B."/>
            <person name="Aguilar-Mendez M."/>
            <person name="Lopez-Cortes A."/>
            <person name="Gomez-Gutierrez J."/>
            <person name="Roque A."/>
            <person name="Lang E."/>
            <person name="Gonzalez-Castillo A."/>
        </authorList>
    </citation>
    <scope>NUCLEOTIDE SEQUENCE [LARGE SCALE GENOMIC DNA]</scope>
    <source>
        <strain evidence="3 4">CAIM 600</strain>
    </source>
</reference>
<dbReference type="InterPro" id="IPR019546">
    <property type="entry name" value="TAT_signal_bac_arc"/>
</dbReference>
<evidence type="ECO:0000256" key="2">
    <source>
        <dbReference type="SAM" id="SignalP"/>
    </source>
</evidence>
<dbReference type="PANTHER" id="PTHR43737:SF1">
    <property type="entry name" value="DUF1501 DOMAIN-CONTAINING PROTEIN"/>
    <property type="match status" value="1"/>
</dbReference>
<dbReference type="Proteomes" id="UP000290287">
    <property type="component" value="Unassembled WGS sequence"/>
</dbReference>
<proteinExistence type="predicted"/>
<gene>
    <name evidence="3" type="ORF">CS022_05035</name>
</gene>
<dbReference type="OrthoDB" id="9779968at2"/>
<dbReference type="InterPro" id="IPR006311">
    <property type="entry name" value="TAT_signal"/>
</dbReference>
<evidence type="ECO:0008006" key="5">
    <source>
        <dbReference type="Google" id="ProtNLM"/>
    </source>
</evidence>
<name>A0A4Q0YXU2_9GAMM</name>
<sequence>MKISRRTFIKTSSAVAVASAFAGTVRADPTVSPSGYKALVVVFLEGGNDAFNTVLPAPDTPEWEKYQKVRGTVALDSTKVFNSSCKGIYPISDGRNPKLNDLYLNENLSALKPYFEDGHASIILNSGPLVEPTDRANLKSAEKPRQLHSHNSQRKYWYYGMDVINKNGWIGRTLDNFDLDGSSTRALSPSFGIPTVSALRGERYNPIAYRASTKSSKVGVHQYQLEGYEGAERLRASYNEHIEKRKKRHSNLYSRTVSESMRDSEFNNARLKTITGNYVSIDDSDHDDSSLIASFESVLALMKANRENTEGDMGYERQVFFINMGGFDTHGNMNERHPELLQLLSEGLSYFLGNLEAEGLMKNVVTTTMSDFGRRLSPNDNGTDHGWGGHQLVFTHKDNFAYPNHAVGVWPDIGKNGRNVTKTQRVIPTICSDQVNATVSRWLGLTDSEQLNTIFPTIQNFTDEMIEGSELTFEPLVVARPEIVQTIDDTTVTEPHPQYWDFLKI</sequence>
<evidence type="ECO:0000256" key="1">
    <source>
        <dbReference type="ARBA" id="ARBA00022729"/>
    </source>
</evidence>
<comment type="caution">
    <text evidence="3">The sequence shown here is derived from an EMBL/GenBank/DDBJ whole genome shotgun (WGS) entry which is preliminary data.</text>
</comment>
<dbReference type="InterPro" id="IPR010869">
    <property type="entry name" value="DUF1501"/>
</dbReference>
<keyword evidence="1 2" id="KW-0732">Signal</keyword>
<feature type="chain" id="PRO_5020476502" description="DUF1501 domain-containing protein" evidence="2">
    <location>
        <begin position="28"/>
        <end position="505"/>
    </location>
</feature>
<accession>A0A4Q0YXU2</accession>
<dbReference type="AlphaFoldDB" id="A0A4Q0YXU2"/>
<dbReference type="NCBIfam" id="TIGR01409">
    <property type="entry name" value="TAT_signal_seq"/>
    <property type="match status" value="1"/>
</dbReference>
<dbReference type="Pfam" id="PF07394">
    <property type="entry name" value="DUF1501"/>
    <property type="match status" value="1"/>
</dbReference>
<dbReference type="RefSeq" id="WP_129121524.1">
    <property type="nucleotide sequence ID" value="NZ_PEIB01000004.1"/>
</dbReference>